<dbReference type="InterPro" id="IPR050631">
    <property type="entry name" value="PheA/TfdB_FAD_monoxygenase"/>
</dbReference>
<dbReference type="PRINTS" id="PR00420">
    <property type="entry name" value="RNGMNOXGNASE"/>
</dbReference>
<protein>
    <submittedName>
        <fullName evidence="3">3-(3-hydroxy-phenyl)propionate/3-hydroxycinnamic acid hydroxylase</fullName>
        <ecNumber evidence="3">1.14.13.127</ecNumber>
    </submittedName>
</protein>
<evidence type="ECO:0000313" key="4">
    <source>
        <dbReference type="Proteomes" id="UP000191135"/>
    </source>
</evidence>
<sequence length="571" mass="63282">MTFSASSHQDAAAAAETGRATPMKARVLIAGAGPVGLTLANYLGGYGVETIVIEALPELIDYPRAIGIDDEAMRTMQGIGLADRIEPHTTPLHWMRFLTAKGRCWASLEPKTDEFGWSRRNAFIQPQADRILYEGLSRYSHVKVLFATEFKSLKQDADGVVATVEGSDGPFTISADYMVGADGGRSPVREALGLAFEGKTAANQWMVVDVENDPVGTPNLYLVCDPKRPYVSAALPHGVRRFEFMVMKDEDEAHFERTDVMRALLAKVLEKPEEAKLIRRRVYNHNARLANRFRVGRVMLAGDAAHIMPVWQGQGYNSGIRDAANLGWKLAMVVNGRLGPDILDTYESERRSHARAMIDLSVMVGKVFNPPYAFLGTVRDGVTRFLNLFPAVKRYIVEMRFKPMPRFTEGALVPSRVKSKESPVGRLFIQPRVRTVRGEVRRMDDLIGPNFAILSWGNNPLQYMDADQIAMWQALGAVFICVKPDVQLGVRPDEALGFGTDAMNGVVEIGDQQGRLKEWFGNWPESVVFLRPDRVVAATATPLTVTEVSRSLARAMSYPGKPQPMTLAREA</sequence>
<dbReference type="NCBIfam" id="NF004831">
    <property type="entry name" value="PRK06183.1-5"/>
    <property type="match status" value="1"/>
</dbReference>
<dbReference type="Gene3D" id="3.30.70.2450">
    <property type="match status" value="1"/>
</dbReference>
<dbReference type="PANTHER" id="PTHR43476:SF3">
    <property type="entry name" value="FAD-BINDING MONOOXYGENASE"/>
    <property type="match status" value="1"/>
</dbReference>
<dbReference type="NCBIfam" id="NF004829">
    <property type="entry name" value="PRK06183.1-3"/>
    <property type="match status" value="1"/>
</dbReference>
<organism evidence="3 4">
    <name type="scientific">Martelella mediterranea DSM 17316</name>
    <dbReference type="NCBI Taxonomy" id="1122214"/>
    <lineage>
        <taxon>Bacteria</taxon>
        <taxon>Pseudomonadati</taxon>
        <taxon>Pseudomonadota</taxon>
        <taxon>Alphaproteobacteria</taxon>
        <taxon>Hyphomicrobiales</taxon>
        <taxon>Aurantimonadaceae</taxon>
        <taxon>Martelella</taxon>
    </lineage>
</organism>
<dbReference type="GO" id="GO:0019622">
    <property type="term" value="P:3-(3-hydroxy)phenylpropionate catabolic process"/>
    <property type="evidence" value="ECO:0007669"/>
    <property type="project" value="TreeGrafter"/>
</dbReference>
<proteinExistence type="predicted"/>
<dbReference type="KEGG" id="mmed:Mame_00145"/>
<keyword evidence="1 3" id="KW-0560">Oxidoreductase</keyword>
<accession>A0A1U9YVQ9</accession>
<dbReference type="Proteomes" id="UP000191135">
    <property type="component" value="Chromosome"/>
</dbReference>
<name>A0A1U9YVQ9_9HYPH</name>
<dbReference type="Gene3D" id="3.50.50.60">
    <property type="entry name" value="FAD/NAD(P)-binding domain"/>
    <property type="match status" value="1"/>
</dbReference>
<dbReference type="RefSeq" id="WP_018063424.1">
    <property type="nucleotide sequence ID" value="NZ_AQWH01000003.1"/>
</dbReference>
<feature type="domain" description="FAD-binding" evidence="2">
    <location>
        <begin position="25"/>
        <end position="360"/>
    </location>
</feature>
<dbReference type="eggNOG" id="COG0654">
    <property type="taxonomic scope" value="Bacteria"/>
</dbReference>
<evidence type="ECO:0000313" key="3">
    <source>
        <dbReference type="EMBL" id="AQZ49528.1"/>
    </source>
</evidence>
<dbReference type="GO" id="GO:0008688">
    <property type="term" value="F:3-(3-hydroxyphenyl)propionate hydroxylase activity"/>
    <property type="evidence" value="ECO:0007669"/>
    <property type="project" value="UniProtKB-EC"/>
</dbReference>
<dbReference type="EC" id="1.14.13.127" evidence="3"/>
<dbReference type="Pfam" id="PF01494">
    <property type="entry name" value="FAD_binding_3"/>
    <property type="match status" value="1"/>
</dbReference>
<dbReference type="STRING" id="1122214.Mame_00145"/>
<evidence type="ECO:0000259" key="2">
    <source>
        <dbReference type="Pfam" id="PF01494"/>
    </source>
</evidence>
<dbReference type="SUPFAM" id="SSF51905">
    <property type="entry name" value="FAD/NAD(P)-binding domain"/>
    <property type="match status" value="1"/>
</dbReference>
<dbReference type="InterPro" id="IPR002938">
    <property type="entry name" value="FAD-bd"/>
</dbReference>
<dbReference type="EMBL" id="CP020330">
    <property type="protein sequence ID" value="AQZ49528.1"/>
    <property type="molecule type" value="Genomic_DNA"/>
</dbReference>
<dbReference type="AlphaFoldDB" id="A0A1U9YVQ9"/>
<evidence type="ECO:0000256" key="1">
    <source>
        <dbReference type="ARBA" id="ARBA00023002"/>
    </source>
</evidence>
<keyword evidence="4" id="KW-1185">Reference proteome</keyword>
<dbReference type="GO" id="GO:0071949">
    <property type="term" value="F:FAD binding"/>
    <property type="evidence" value="ECO:0007669"/>
    <property type="project" value="InterPro"/>
</dbReference>
<dbReference type="InterPro" id="IPR036188">
    <property type="entry name" value="FAD/NAD-bd_sf"/>
</dbReference>
<gene>
    <name evidence="3" type="primary">mhpA</name>
    <name evidence="3" type="ORF">Mame_00145</name>
</gene>
<dbReference type="PANTHER" id="PTHR43476">
    <property type="entry name" value="3-(3-HYDROXY-PHENYL)PROPIONATE/3-HYDROXYCINNAMIC ACID HYDROXYLASE"/>
    <property type="match status" value="1"/>
</dbReference>
<reference evidence="3 4" key="1">
    <citation type="submission" date="2017-03" db="EMBL/GenBank/DDBJ databases">
        <title>Foreign affairs: Plasmid Transfer between Roseobacters and Rhizobia.</title>
        <authorList>
            <person name="Bartling P."/>
            <person name="Bunk B."/>
            <person name="Overmann J."/>
            <person name="Brinkmann H."/>
            <person name="Petersen J."/>
        </authorList>
    </citation>
    <scope>NUCLEOTIDE SEQUENCE [LARGE SCALE GENOMIC DNA]</scope>
    <source>
        <strain evidence="3 4">MACL11</strain>
    </source>
</reference>